<organism evidence="1 2">
    <name type="scientific">Streptomyces violaceus</name>
    <name type="common">Streptomyces venezuelae</name>
    <dbReference type="NCBI Taxonomy" id="1936"/>
    <lineage>
        <taxon>Bacteria</taxon>
        <taxon>Bacillati</taxon>
        <taxon>Actinomycetota</taxon>
        <taxon>Actinomycetes</taxon>
        <taxon>Kitasatosporales</taxon>
        <taxon>Streptomycetaceae</taxon>
        <taxon>Streptomyces</taxon>
    </lineage>
</organism>
<proteinExistence type="predicted"/>
<keyword evidence="2" id="KW-1185">Reference proteome</keyword>
<gene>
    <name evidence="1" type="ORF">OHB29_22825</name>
</gene>
<name>A0ABZ1NW80_STRVL</name>
<sequence length="146" mass="16620">MIDDLDTTPELHDLLRFTLTCMGLGIPPERVVGDLRYGLEELRQRGSLPLRDMARIRARVDERPDDEHQDGEWVRGYTAGYTAAWAGAVLRLLEMRDIEVPKEVFRLLHLCPDPDTLTRCLDRAITVDTAEELFTPGPDHTQPNTP</sequence>
<dbReference type="RefSeq" id="WP_328341136.1">
    <property type="nucleotide sequence ID" value="NZ_CP107906.1"/>
</dbReference>
<protein>
    <recommendedName>
        <fullName evidence="3">DUF2267 domain-containing protein</fullName>
    </recommendedName>
</protein>
<dbReference type="Proteomes" id="UP001341259">
    <property type="component" value="Chromosome"/>
</dbReference>
<evidence type="ECO:0000313" key="2">
    <source>
        <dbReference type="Proteomes" id="UP001341259"/>
    </source>
</evidence>
<dbReference type="EMBL" id="CP107906">
    <property type="protein sequence ID" value="WUG95635.1"/>
    <property type="molecule type" value="Genomic_DNA"/>
</dbReference>
<reference evidence="1 2" key="1">
    <citation type="submission" date="2022-10" db="EMBL/GenBank/DDBJ databases">
        <title>The complete genomes of actinobacterial strains from the NBC collection.</title>
        <authorList>
            <person name="Joergensen T.S."/>
            <person name="Alvarez Arevalo M."/>
            <person name="Sterndorff E.B."/>
            <person name="Faurdal D."/>
            <person name="Vuksanovic O."/>
            <person name="Mourched A.-S."/>
            <person name="Charusanti P."/>
            <person name="Shaw S."/>
            <person name="Blin K."/>
            <person name="Weber T."/>
        </authorList>
    </citation>
    <scope>NUCLEOTIDE SEQUENCE [LARGE SCALE GENOMIC DNA]</scope>
    <source>
        <strain evidence="1 2">NBC_00456</strain>
    </source>
</reference>
<evidence type="ECO:0000313" key="1">
    <source>
        <dbReference type="EMBL" id="WUG95635.1"/>
    </source>
</evidence>
<accession>A0ABZ1NW80</accession>
<evidence type="ECO:0008006" key="3">
    <source>
        <dbReference type="Google" id="ProtNLM"/>
    </source>
</evidence>